<dbReference type="InterPro" id="IPR027417">
    <property type="entry name" value="P-loop_NTPase"/>
</dbReference>
<organism evidence="2 3">
    <name type="scientific">Limnoraphis robusta CCNP1315</name>
    <dbReference type="NCBI Taxonomy" id="3110306"/>
    <lineage>
        <taxon>Bacteria</taxon>
        <taxon>Bacillati</taxon>
        <taxon>Cyanobacteriota</taxon>
        <taxon>Cyanophyceae</taxon>
        <taxon>Oscillatoriophycideae</taxon>
        <taxon>Oscillatoriales</taxon>
        <taxon>Sirenicapillariaceae</taxon>
        <taxon>Limnoraphis</taxon>
    </lineage>
</organism>
<dbReference type="PANTHER" id="PTHR46844">
    <property type="entry name" value="SLR5058 PROTEIN"/>
    <property type="match status" value="1"/>
</dbReference>
<dbReference type="Pfam" id="PF22727">
    <property type="entry name" value="NCH2"/>
    <property type="match status" value="1"/>
</dbReference>
<dbReference type="PANTHER" id="PTHR46844:SF1">
    <property type="entry name" value="SLR5058 PROTEIN"/>
    <property type="match status" value="1"/>
</dbReference>
<dbReference type="Pfam" id="PF05729">
    <property type="entry name" value="NACHT"/>
    <property type="match status" value="1"/>
</dbReference>
<dbReference type="InterPro" id="IPR007111">
    <property type="entry name" value="NACHT_NTPase"/>
</dbReference>
<dbReference type="InterPro" id="IPR054501">
    <property type="entry name" value="NCH2"/>
</dbReference>
<keyword evidence="3" id="KW-1185">Reference proteome</keyword>
<dbReference type="Proteomes" id="UP001301728">
    <property type="component" value="Unassembled WGS sequence"/>
</dbReference>
<proteinExistence type="predicted"/>
<dbReference type="PROSITE" id="PS50837">
    <property type="entry name" value="NACHT"/>
    <property type="match status" value="1"/>
</dbReference>
<dbReference type="SUPFAM" id="SSF52540">
    <property type="entry name" value="P-loop containing nucleoside triphosphate hydrolases"/>
    <property type="match status" value="1"/>
</dbReference>
<dbReference type="Gene3D" id="3.40.50.300">
    <property type="entry name" value="P-loop containing nucleotide triphosphate hydrolases"/>
    <property type="match status" value="1"/>
</dbReference>
<evidence type="ECO:0000313" key="3">
    <source>
        <dbReference type="Proteomes" id="UP001301728"/>
    </source>
</evidence>
<reference evidence="2 3" key="1">
    <citation type="submission" date="2023-12" db="EMBL/GenBank/DDBJ databases">
        <title>Baltic Sea Cyanobacteria.</title>
        <authorList>
            <person name="Delbaje E."/>
            <person name="Fewer D.P."/>
            <person name="Shishido T.K."/>
        </authorList>
    </citation>
    <scope>NUCLEOTIDE SEQUENCE [LARGE SCALE GENOMIC DNA]</scope>
    <source>
        <strain evidence="2 3">CCNP 1315</strain>
    </source>
</reference>
<name>A0ABU5U236_9CYAN</name>
<sequence length="768" mass="89435">MSKRSLKASSAGVIQARKAFSRKGWTQDQLASEVNLKTRQPIWRFFTRKPIERHTFIEICNLLELNWREIADNPPAEILEKSSDFAEEIKNQDINILVQKVRSKRNEKIQDRCGTLTLLDMNRPINLDNIYVDVDILQDIANKQWIDIEKLKNMTSEEFDRFGLGDIYEKRISSIQAIKTYSKLRVLGKPGSGKTTFLQHLAIQCNRGQFAANRVPVFINLRDFADESNEDKNFSLYNYVNAEFITSDITNPTILMTLLHTGRILLLLDGLDEVSTQDTQKVVKEIRRFSDKYQNNLFVVSCRIAVKELRIRGFTDVEIAPFTEEKIINFAQKWFVTFTNTDVSDGLKQAAKFTEQINKPENLHFRQLVVRPLFLHLACWMFGYHEKFPLKKNVFYKQCLDLILGNWDETKGIERDEIYQDFLLPQKLKFFSQFAAETFEEGKYFFEKNWLQQYINDYLRDLPNSSTETEELLLDSEAVLKAIELQHGILVERFNGIFSFSFLAFQEYFTARKIVAGYNLRAVEQDLQNLVSHLTEPRWREVFLLTASMLRSADTFMELIKQQIDQIVSEDAYLQEFLTWISQKSIDVTSPSLEATRAFYFGLTQVPHLAPNFSLACTLDQGIFLDALLDDLISKCQLESANNIPTCSEALDNVMTVVVDVDFKYSLQKLKEQLPDLLPNSSKSQAWLQTSYTMWMEELREKIIQYRNFKQDWNLSPQQQQTLECYYKANQLLLDCLNSTCEVTEAVRLEIQASLLLSTDELDQREWS</sequence>
<gene>
    <name evidence="2" type="ORF">VB854_20160</name>
</gene>
<accession>A0ABU5U236</accession>
<feature type="domain" description="NACHT" evidence="1">
    <location>
        <begin position="182"/>
        <end position="278"/>
    </location>
</feature>
<dbReference type="RefSeq" id="WP_323272145.1">
    <property type="nucleotide sequence ID" value="NZ_JAYGHT010000131.1"/>
</dbReference>
<comment type="caution">
    <text evidence="2">The sequence shown here is derived from an EMBL/GenBank/DDBJ whole genome shotgun (WGS) entry which is preliminary data.</text>
</comment>
<evidence type="ECO:0000313" key="2">
    <source>
        <dbReference type="EMBL" id="MEA5521258.1"/>
    </source>
</evidence>
<evidence type="ECO:0000259" key="1">
    <source>
        <dbReference type="PROSITE" id="PS50837"/>
    </source>
</evidence>
<dbReference type="EMBL" id="JAYGHT010000131">
    <property type="protein sequence ID" value="MEA5521258.1"/>
    <property type="molecule type" value="Genomic_DNA"/>
</dbReference>
<protein>
    <submittedName>
        <fullName evidence="2">NACHT domain-containing NTPase</fullName>
    </submittedName>
</protein>